<dbReference type="OMA" id="CRRARSF"/>
<evidence type="ECO:0000313" key="2">
    <source>
        <dbReference type="EMBL" id="EFR03730.1"/>
    </source>
</evidence>
<dbReference type="Gene3D" id="3.40.630.30">
    <property type="match status" value="1"/>
</dbReference>
<dbReference type="PANTHER" id="PTHR43792:SF1">
    <property type="entry name" value="N-ACETYLTRANSFERASE DOMAIN-CONTAINING PROTEIN"/>
    <property type="match status" value="1"/>
</dbReference>
<dbReference type="InterPro" id="IPR051531">
    <property type="entry name" value="N-acetyltransferase"/>
</dbReference>
<dbReference type="InterPro" id="IPR016181">
    <property type="entry name" value="Acyl_CoA_acyltransferase"/>
</dbReference>
<dbReference type="PANTHER" id="PTHR43792">
    <property type="entry name" value="GNAT FAMILY, PUTATIVE (AFU_ORTHOLOGUE AFUA_3G00765)-RELATED-RELATED"/>
    <property type="match status" value="1"/>
</dbReference>
<dbReference type="RefSeq" id="XP_003170738.1">
    <property type="nucleotide sequence ID" value="XM_003170690.1"/>
</dbReference>
<dbReference type="InterPro" id="IPR000182">
    <property type="entry name" value="GNAT_dom"/>
</dbReference>
<dbReference type="AlphaFoldDB" id="E4V115"/>
<keyword evidence="3" id="KW-1185">Reference proteome</keyword>
<protein>
    <recommendedName>
        <fullName evidence="1">N-acetyltransferase domain-containing protein</fullName>
    </recommendedName>
</protein>
<dbReference type="EMBL" id="DS989827">
    <property type="protein sequence ID" value="EFR03730.1"/>
    <property type="molecule type" value="Genomic_DNA"/>
</dbReference>
<proteinExistence type="predicted"/>
<sequence length="218" mass="24578">MDSIIITPRLKLVLLTKAEKESLEFGWLHQLHSNEQSMFWMLGGPSDSIEKSEKLISRYIPTSSEQGGYRAVYTVHPIEEPSDFIGIVTLGSLDSNSLPLPESLTLPATEAATTLTIEIAYSYLPAGWGKGYATEAVNAVFEGCRRARSFWVPFTKLYVRGIVNPENMPSMRVMEKTGMVKRGMYEWKGKAVFVGGRWREEDNICIFGKYLFDGYDDI</sequence>
<dbReference type="SUPFAM" id="SSF55729">
    <property type="entry name" value="Acyl-CoA N-acyltransferases (Nat)"/>
    <property type="match status" value="1"/>
</dbReference>
<dbReference type="HOGENOM" id="CLU_095017_0_0_1"/>
<accession>E4V115</accession>
<dbReference type="Pfam" id="PF13302">
    <property type="entry name" value="Acetyltransf_3"/>
    <property type="match status" value="1"/>
</dbReference>
<name>E4V115_ARTGP</name>
<evidence type="ECO:0000259" key="1">
    <source>
        <dbReference type="Pfam" id="PF13302"/>
    </source>
</evidence>
<gene>
    <name evidence="2" type="ORF">MGYG_06728</name>
</gene>
<dbReference type="Proteomes" id="UP000002669">
    <property type="component" value="Unassembled WGS sequence"/>
</dbReference>
<dbReference type="GO" id="GO:0016747">
    <property type="term" value="F:acyltransferase activity, transferring groups other than amino-acyl groups"/>
    <property type="evidence" value="ECO:0007669"/>
    <property type="project" value="InterPro"/>
</dbReference>
<dbReference type="InParanoid" id="E4V115"/>
<dbReference type="OrthoDB" id="4072826at2759"/>
<dbReference type="eggNOG" id="ENOG502SNCJ">
    <property type="taxonomic scope" value="Eukaryota"/>
</dbReference>
<organism evidence="3">
    <name type="scientific">Arthroderma gypseum (strain ATCC MYA-4604 / CBS 118893)</name>
    <name type="common">Microsporum gypseum</name>
    <dbReference type="NCBI Taxonomy" id="535722"/>
    <lineage>
        <taxon>Eukaryota</taxon>
        <taxon>Fungi</taxon>
        <taxon>Dikarya</taxon>
        <taxon>Ascomycota</taxon>
        <taxon>Pezizomycotina</taxon>
        <taxon>Eurotiomycetes</taxon>
        <taxon>Eurotiomycetidae</taxon>
        <taxon>Onygenales</taxon>
        <taxon>Arthrodermataceae</taxon>
        <taxon>Nannizzia</taxon>
    </lineage>
</organism>
<evidence type="ECO:0000313" key="3">
    <source>
        <dbReference type="Proteomes" id="UP000002669"/>
    </source>
</evidence>
<dbReference type="VEuPathDB" id="FungiDB:MGYG_06728"/>
<feature type="domain" description="N-acetyltransferase" evidence="1">
    <location>
        <begin position="27"/>
        <end position="180"/>
    </location>
</feature>
<reference evidence="3" key="1">
    <citation type="journal article" date="2012" name="MBio">
        <title>Comparative genome analysis of Trichophyton rubrum and related dermatophytes reveals candidate genes involved in infection.</title>
        <authorList>
            <person name="Martinez D.A."/>
            <person name="Oliver B.G."/>
            <person name="Graeser Y."/>
            <person name="Goldberg J.M."/>
            <person name="Li W."/>
            <person name="Martinez-Rossi N.M."/>
            <person name="Monod M."/>
            <person name="Shelest E."/>
            <person name="Barton R.C."/>
            <person name="Birch E."/>
            <person name="Brakhage A.A."/>
            <person name="Chen Z."/>
            <person name="Gurr S.J."/>
            <person name="Heiman D."/>
            <person name="Heitman J."/>
            <person name="Kosti I."/>
            <person name="Rossi A."/>
            <person name="Saif S."/>
            <person name="Samalova M."/>
            <person name="Saunders C.W."/>
            <person name="Shea T."/>
            <person name="Summerbell R.C."/>
            <person name="Xu J."/>
            <person name="Young S."/>
            <person name="Zeng Q."/>
            <person name="Birren B.W."/>
            <person name="Cuomo C.A."/>
            <person name="White T.C."/>
        </authorList>
    </citation>
    <scope>NUCLEOTIDE SEQUENCE [LARGE SCALE GENOMIC DNA]</scope>
    <source>
        <strain evidence="3">ATCC MYA-4604 / CBS 118893</strain>
    </source>
</reference>
<dbReference type="GeneID" id="10025980"/>